<proteinExistence type="predicted"/>
<dbReference type="AlphaFoldDB" id="A0A947DJ65"/>
<keyword evidence="3" id="KW-1185">Reference proteome</keyword>
<accession>A0A947DJ65</accession>
<feature type="transmembrane region" description="Helical" evidence="1">
    <location>
        <begin position="6"/>
        <end position="29"/>
    </location>
</feature>
<comment type="caution">
    <text evidence="2">The sequence shown here is derived from an EMBL/GenBank/DDBJ whole genome shotgun (WGS) entry which is preliminary data.</text>
</comment>
<evidence type="ECO:0000313" key="2">
    <source>
        <dbReference type="EMBL" id="MBT9317990.1"/>
    </source>
</evidence>
<dbReference type="EMBL" id="JADOES010000071">
    <property type="protein sequence ID" value="MBT9317990.1"/>
    <property type="molecule type" value="Genomic_DNA"/>
</dbReference>
<evidence type="ECO:0000256" key="1">
    <source>
        <dbReference type="SAM" id="Phobius"/>
    </source>
</evidence>
<sequence length="164" mass="18121">MDPAIIAAIIGGVFTVVGPIATVIVTRYINNREKLTIYSNRRALMTGQWKGTTQQDEGIYANIPIPMLLTAKANRKTIAGEFRLQFPQSANVTDHDAAYSFQGCFLYGNFLQLNYRSKNKRRVEFGVAVLELDPSGETLAGKYAGYGASSKHVVTGHFDIRRTS</sequence>
<keyword evidence="1" id="KW-1133">Transmembrane helix</keyword>
<keyword evidence="1" id="KW-0472">Membrane</keyword>
<dbReference type="RefSeq" id="WP_215611052.1">
    <property type="nucleotide sequence ID" value="NZ_JADOES010000071.1"/>
</dbReference>
<keyword evidence="1" id="KW-0812">Transmembrane</keyword>
<reference evidence="2" key="1">
    <citation type="submission" date="2020-11" db="EMBL/GenBank/DDBJ databases">
        <authorList>
            <person name="Konstantinou D."/>
            <person name="Gkelis S."/>
            <person name="Popin R."/>
            <person name="Fewer D."/>
            <person name="Sivonen K."/>
        </authorList>
    </citation>
    <scope>NUCLEOTIDE SEQUENCE</scope>
    <source>
        <strain evidence="2">TAU-MAC 1115</strain>
    </source>
</reference>
<reference evidence="2" key="2">
    <citation type="journal article" date="2021" name="Mar. Drugs">
        <title>Genome Reduction and Secondary Metabolism of the Marine Sponge-Associated Cyanobacterium Leptothoe.</title>
        <authorList>
            <person name="Konstantinou D."/>
            <person name="Popin R.V."/>
            <person name="Fewer D.P."/>
            <person name="Sivonen K."/>
            <person name="Gkelis S."/>
        </authorList>
    </citation>
    <scope>NUCLEOTIDE SEQUENCE</scope>
    <source>
        <strain evidence="2">TAU-MAC 1115</strain>
    </source>
</reference>
<protein>
    <submittedName>
        <fullName evidence="2">Uncharacterized protein</fullName>
    </submittedName>
</protein>
<gene>
    <name evidence="2" type="ORF">IXB50_21475</name>
</gene>
<organism evidence="2 3">
    <name type="scientific">Leptothoe spongobia TAU-MAC 1115</name>
    <dbReference type="NCBI Taxonomy" id="1967444"/>
    <lineage>
        <taxon>Bacteria</taxon>
        <taxon>Bacillati</taxon>
        <taxon>Cyanobacteriota</taxon>
        <taxon>Cyanophyceae</taxon>
        <taxon>Nodosilineales</taxon>
        <taxon>Cymatolegaceae</taxon>
        <taxon>Leptothoe</taxon>
        <taxon>Leptothoe spongobia</taxon>
    </lineage>
</organism>
<dbReference type="Proteomes" id="UP000717364">
    <property type="component" value="Unassembled WGS sequence"/>
</dbReference>
<evidence type="ECO:0000313" key="3">
    <source>
        <dbReference type="Proteomes" id="UP000717364"/>
    </source>
</evidence>
<name>A0A947DJ65_9CYAN</name>